<dbReference type="RefSeq" id="WP_202818155.1">
    <property type="nucleotide sequence ID" value="NZ_FOOI01000009.1"/>
</dbReference>
<sequence length="144" mass="15091">MESAESGRCVDVPGSRGGCTDSGDVAIHWLRDALSRLAQETRARPRNGLAHHGADETVGTVGTDDAVGFDPLPLLRALYEFGAHVVVIGQVAGIMHGSRELTGDLDLLWDGHSVQADAMAAAFASVWPSSPTTTALLCAASRLR</sequence>
<organism evidence="1 2">
    <name type="scientific">Actinopolymorpha cephalotaxi</name>
    <dbReference type="NCBI Taxonomy" id="504797"/>
    <lineage>
        <taxon>Bacteria</taxon>
        <taxon>Bacillati</taxon>
        <taxon>Actinomycetota</taxon>
        <taxon>Actinomycetes</taxon>
        <taxon>Propionibacteriales</taxon>
        <taxon>Actinopolymorphaceae</taxon>
        <taxon>Actinopolymorpha</taxon>
    </lineage>
</organism>
<name>A0A1I2VS73_9ACTN</name>
<protein>
    <submittedName>
        <fullName evidence="1">Uncharacterized protein</fullName>
    </submittedName>
</protein>
<dbReference type="STRING" id="504797.SAMN05421678_109249"/>
<reference evidence="1 2" key="1">
    <citation type="submission" date="2016-10" db="EMBL/GenBank/DDBJ databases">
        <authorList>
            <person name="de Groot N.N."/>
        </authorList>
    </citation>
    <scope>NUCLEOTIDE SEQUENCE [LARGE SCALE GENOMIC DNA]</scope>
    <source>
        <strain evidence="1 2">CPCC 202808</strain>
    </source>
</reference>
<evidence type="ECO:0000313" key="1">
    <source>
        <dbReference type="EMBL" id="SFG90346.1"/>
    </source>
</evidence>
<dbReference type="AlphaFoldDB" id="A0A1I2VS73"/>
<evidence type="ECO:0000313" key="2">
    <source>
        <dbReference type="Proteomes" id="UP000199052"/>
    </source>
</evidence>
<accession>A0A1I2VS73</accession>
<gene>
    <name evidence="1" type="ORF">SAMN05421678_109249</name>
</gene>
<proteinExistence type="predicted"/>
<dbReference type="Proteomes" id="UP000199052">
    <property type="component" value="Unassembled WGS sequence"/>
</dbReference>
<dbReference type="EMBL" id="FOOI01000009">
    <property type="protein sequence ID" value="SFG90346.1"/>
    <property type="molecule type" value="Genomic_DNA"/>
</dbReference>